<comment type="similarity">
    <text evidence="2">Belongs to the janus family.</text>
</comment>
<evidence type="ECO:0000256" key="3">
    <source>
        <dbReference type="ARBA" id="ARBA00022782"/>
    </source>
</evidence>
<dbReference type="HOGENOM" id="CLU_2925106_0_0_1"/>
<evidence type="ECO:0000256" key="5">
    <source>
        <dbReference type="PIRSR" id="PIRSR607702-1"/>
    </source>
</evidence>
<comment type="function">
    <text evidence="1">JanA and janB regulate somatic sex differentiation.</text>
</comment>
<dbReference type="KEGG" id="dvi:6633067"/>
<dbReference type="Pfam" id="PF05005">
    <property type="entry name" value="Ocnus"/>
    <property type="match status" value="1"/>
</dbReference>
<organism evidence="6 7">
    <name type="scientific">Drosophila virilis</name>
    <name type="common">Fruit fly</name>
    <dbReference type="NCBI Taxonomy" id="7244"/>
    <lineage>
        <taxon>Eukaryota</taxon>
        <taxon>Metazoa</taxon>
        <taxon>Ecdysozoa</taxon>
        <taxon>Arthropoda</taxon>
        <taxon>Hexapoda</taxon>
        <taxon>Insecta</taxon>
        <taxon>Pterygota</taxon>
        <taxon>Neoptera</taxon>
        <taxon>Endopterygota</taxon>
        <taxon>Diptera</taxon>
        <taxon>Brachycera</taxon>
        <taxon>Muscomorpha</taxon>
        <taxon>Ephydroidea</taxon>
        <taxon>Drosophilidae</taxon>
        <taxon>Drosophila</taxon>
    </lineage>
</organism>
<protein>
    <recommendedName>
        <fullName evidence="8">Sex-regulated protein janus-B</fullName>
    </recommendedName>
</protein>
<gene>
    <name evidence="6" type="primary">Dvir\GJ10387</name>
    <name evidence="6" type="ORF">Dvir_GJ10387</name>
</gene>
<dbReference type="GO" id="GO:0030154">
    <property type="term" value="P:cell differentiation"/>
    <property type="evidence" value="ECO:0007669"/>
    <property type="project" value="UniProtKB-KW"/>
</dbReference>
<keyword evidence="3" id="KW-0221">Differentiation</keyword>
<dbReference type="GO" id="GO:0007548">
    <property type="term" value="P:sex differentiation"/>
    <property type="evidence" value="ECO:0007669"/>
    <property type="project" value="UniProtKB-KW"/>
</dbReference>
<proteinExistence type="inferred from homology"/>
<evidence type="ECO:0008006" key="8">
    <source>
        <dbReference type="Google" id="ProtNLM"/>
    </source>
</evidence>
<dbReference type="Gene3D" id="3.50.20.20">
    <property type="entry name" value="Janus/Ocnus"/>
    <property type="match status" value="1"/>
</dbReference>
<dbReference type="GO" id="GO:0101006">
    <property type="term" value="F:protein histidine phosphatase activity"/>
    <property type="evidence" value="ECO:0007669"/>
    <property type="project" value="TreeGrafter"/>
</dbReference>
<dbReference type="STRING" id="7244.B4M6H5"/>
<reference evidence="6 7" key="1">
    <citation type="journal article" date="2007" name="Nature">
        <title>Evolution of genes and genomes on the Drosophila phylogeny.</title>
        <authorList>
            <consortium name="Drosophila 12 Genomes Consortium"/>
            <person name="Clark A.G."/>
            <person name="Eisen M.B."/>
            <person name="Smith D.R."/>
            <person name="Bergman C.M."/>
            <person name="Oliver B."/>
            <person name="Markow T.A."/>
            <person name="Kaufman T.C."/>
            <person name="Kellis M."/>
            <person name="Gelbart W."/>
            <person name="Iyer V.N."/>
            <person name="Pollard D.A."/>
            <person name="Sackton T.B."/>
            <person name="Larracuente A.M."/>
            <person name="Singh N.D."/>
            <person name="Abad J.P."/>
            <person name="Abt D.N."/>
            <person name="Adryan B."/>
            <person name="Aguade M."/>
            <person name="Akashi H."/>
            <person name="Anderson W.W."/>
            <person name="Aquadro C.F."/>
            <person name="Ardell D.H."/>
            <person name="Arguello R."/>
            <person name="Artieri C.G."/>
            <person name="Barbash D.A."/>
            <person name="Barker D."/>
            <person name="Barsanti P."/>
            <person name="Batterham P."/>
            <person name="Batzoglou S."/>
            <person name="Begun D."/>
            <person name="Bhutkar A."/>
            <person name="Blanco E."/>
            <person name="Bosak S.A."/>
            <person name="Bradley R.K."/>
            <person name="Brand A.D."/>
            <person name="Brent M.R."/>
            <person name="Brooks A.N."/>
            <person name="Brown R.H."/>
            <person name="Butlin R.K."/>
            <person name="Caggese C."/>
            <person name="Calvi B.R."/>
            <person name="Bernardo de Carvalho A."/>
            <person name="Caspi A."/>
            <person name="Castrezana S."/>
            <person name="Celniker S.E."/>
            <person name="Chang J.L."/>
            <person name="Chapple C."/>
            <person name="Chatterji S."/>
            <person name="Chinwalla A."/>
            <person name="Civetta A."/>
            <person name="Clifton S.W."/>
            <person name="Comeron J.M."/>
            <person name="Costello J.C."/>
            <person name="Coyne J.A."/>
            <person name="Daub J."/>
            <person name="David R.G."/>
            <person name="Delcher A.L."/>
            <person name="Delehaunty K."/>
            <person name="Do C.B."/>
            <person name="Ebling H."/>
            <person name="Edwards K."/>
            <person name="Eickbush T."/>
            <person name="Evans J.D."/>
            <person name="Filipski A."/>
            <person name="Findeiss S."/>
            <person name="Freyhult E."/>
            <person name="Fulton L."/>
            <person name="Fulton R."/>
            <person name="Garcia A.C."/>
            <person name="Gardiner A."/>
            <person name="Garfield D.A."/>
            <person name="Garvin B.E."/>
            <person name="Gibson G."/>
            <person name="Gilbert D."/>
            <person name="Gnerre S."/>
            <person name="Godfrey J."/>
            <person name="Good R."/>
            <person name="Gotea V."/>
            <person name="Gravely B."/>
            <person name="Greenberg A.J."/>
            <person name="Griffiths-Jones S."/>
            <person name="Gross S."/>
            <person name="Guigo R."/>
            <person name="Gustafson E.A."/>
            <person name="Haerty W."/>
            <person name="Hahn M.W."/>
            <person name="Halligan D.L."/>
            <person name="Halpern A.L."/>
            <person name="Halter G.M."/>
            <person name="Han M.V."/>
            <person name="Heger A."/>
            <person name="Hillier L."/>
            <person name="Hinrichs A.S."/>
            <person name="Holmes I."/>
            <person name="Hoskins R.A."/>
            <person name="Hubisz M.J."/>
            <person name="Hultmark D."/>
            <person name="Huntley M.A."/>
            <person name="Jaffe D.B."/>
            <person name="Jagadeeshan S."/>
            <person name="Jeck W.R."/>
            <person name="Johnson J."/>
            <person name="Jones C.D."/>
            <person name="Jordan W.C."/>
            <person name="Karpen G.H."/>
            <person name="Kataoka E."/>
            <person name="Keightley P.D."/>
            <person name="Kheradpour P."/>
            <person name="Kirkness E.F."/>
            <person name="Koerich L.B."/>
            <person name="Kristiansen K."/>
            <person name="Kudrna D."/>
            <person name="Kulathinal R.J."/>
            <person name="Kumar S."/>
            <person name="Kwok R."/>
            <person name="Lander E."/>
            <person name="Langley C.H."/>
            <person name="Lapoint R."/>
            <person name="Lazzaro B.P."/>
            <person name="Lee S.J."/>
            <person name="Levesque L."/>
            <person name="Li R."/>
            <person name="Lin C.F."/>
            <person name="Lin M.F."/>
            <person name="Lindblad-Toh K."/>
            <person name="Llopart A."/>
            <person name="Long M."/>
            <person name="Low L."/>
            <person name="Lozovsky E."/>
            <person name="Lu J."/>
            <person name="Luo M."/>
            <person name="Machado C.A."/>
            <person name="Makalowski W."/>
            <person name="Marzo M."/>
            <person name="Matsuda M."/>
            <person name="Matzkin L."/>
            <person name="McAllister B."/>
            <person name="McBride C.S."/>
            <person name="McKernan B."/>
            <person name="McKernan K."/>
            <person name="Mendez-Lago M."/>
            <person name="Minx P."/>
            <person name="Mollenhauer M.U."/>
            <person name="Montooth K."/>
            <person name="Mount S.M."/>
            <person name="Mu X."/>
            <person name="Myers E."/>
            <person name="Negre B."/>
            <person name="Newfeld S."/>
            <person name="Nielsen R."/>
            <person name="Noor M.A."/>
            <person name="O'Grady P."/>
            <person name="Pachter L."/>
            <person name="Papaceit M."/>
            <person name="Parisi M.J."/>
            <person name="Parisi M."/>
            <person name="Parts L."/>
            <person name="Pedersen J.S."/>
            <person name="Pesole G."/>
            <person name="Phillippy A.M."/>
            <person name="Ponting C.P."/>
            <person name="Pop M."/>
            <person name="Porcelli D."/>
            <person name="Powell J.R."/>
            <person name="Prohaska S."/>
            <person name="Pruitt K."/>
            <person name="Puig M."/>
            <person name="Quesneville H."/>
            <person name="Ram K.R."/>
            <person name="Rand D."/>
            <person name="Rasmussen M.D."/>
            <person name="Reed L.K."/>
            <person name="Reenan R."/>
            <person name="Reily A."/>
            <person name="Remington K.A."/>
            <person name="Rieger T.T."/>
            <person name="Ritchie M.G."/>
            <person name="Robin C."/>
            <person name="Rogers Y.H."/>
            <person name="Rohde C."/>
            <person name="Rozas J."/>
            <person name="Rubenfield M.J."/>
            <person name="Ruiz A."/>
            <person name="Russo S."/>
            <person name="Salzberg S.L."/>
            <person name="Sanchez-Gracia A."/>
            <person name="Saranga D.J."/>
            <person name="Sato H."/>
            <person name="Schaeffer S.W."/>
            <person name="Schatz M.C."/>
            <person name="Schlenke T."/>
            <person name="Schwartz R."/>
            <person name="Segarra C."/>
            <person name="Singh R.S."/>
            <person name="Sirot L."/>
            <person name="Sirota M."/>
            <person name="Sisneros N.B."/>
            <person name="Smith C.D."/>
            <person name="Smith T.F."/>
            <person name="Spieth J."/>
            <person name="Stage D.E."/>
            <person name="Stark A."/>
            <person name="Stephan W."/>
            <person name="Strausberg R.L."/>
            <person name="Strempel S."/>
            <person name="Sturgill D."/>
            <person name="Sutton G."/>
            <person name="Sutton G.G."/>
            <person name="Tao W."/>
            <person name="Teichmann S."/>
            <person name="Tobari Y.N."/>
            <person name="Tomimura Y."/>
            <person name="Tsolas J.M."/>
            <person name="Valente V.L."/>
            <person name="Venter E."/>
            <person name="Venter J.C."/>
            <person name="Vicario S."/>
            <person name="Vieira F.G."/>
            <person name="Vilella A.J."/>
            <person name="Villasante A."/>
            <person name="Walenz B."/>
            <person name="Wang J."/>
            <person name="Wasserman M."/>
            <person name="Watts T."/>
            <person name="Wilson D."/>
            <person name="Wilson R.K."/>
            <person name="Wing R.A."/>
            <person name="Wolfner M.F."/>
            <person name="Wong A."/>
            <person name="Wong G.K."/>
            <person name="Wu C.I."/>
            <person name="Wu G."/>
            <person name="Yamamoto D."/>
            <person name="Yang H.P."/>
            <person name="Yang S.P."/>
            <person name="Yorke J.A."/>
            <person name="Yoshida K."/>
            <person name="Zdobnov E."/>
            <person name="Zhang P."/>
            <person name="Zhang Y."/>
            <person name="Zimin A.V."/>
            <person name="Baldwin J."/>
            <person name="Abdouelleil A."/>
            <person name="Abdulkadir J."/>
            <person name="Abebe A."/>
            <person name="Abera B."/>
            <person name="Abreu J."/>
            <person name="Acer S.C."/>
            <person name="Aftuck L."/>
            <person name="Alexander A."/>
            <person name="An P."/>
            <person name="Anderson E."/>
            <person name="Anderson S."/>
            <person name="Arachi H."/>
            <person name="Azer M."/>
            <person name="Bachantsang P."/>
            <person name="Barry A."/>
            <person name="Bayul T."/>
            <person name="Berlin A."/>
            <person name="Bessette D."/>
            <person name="Bloom T."/>
            <person name="Blye J."/>
            <person name="Boguslavskiy L."/>
            <person name="Bonnet C."/>
            <person name="Boukhgalter B."/>
            <person name="Bourzgui I."/>
            <person name="Brown A."/>
            <person name="Cahill P."/>
            <person name="Channer S."/>
            <person name="Cheshatsang Y."/>
            <person name="Chuda L."/>
            <person name="Citroen M."/>
            <person name="Collymore A."/>
            <person name="Cooke P."/>
            <person name="Costello M."/>
            <person name="D'Aco K."/>
            <person name="Daza R."/>
            <person name="De Haan G."/>
            <person name="DeGray S."/>
            <person name="DeMaso C."/>
            <person name="Dhargay N."/>
            <person name="Dooley K."/>
            <person name="Dooley E."/>
            <person name="Doricent M."/>
            <person name="Dorje P."/>
            <person name="Dorjee K."/>
            <person name="Dupes A."/>
            <person name="Elong R."/>
            <person name="Falk J."/>
            <person name="Farina A."/>
            <person name="Faro S."/>
            <person name="Ferguson D."/>
            <person name="Fisher S."/>
            <person name="Foley C.D."/>
            <person name="Franke A."/>
            <person name="Friedrich D."/>
            <person name="Gadbois L."/>
            <person name="Gearin G."/>
            <person name="Gearin C.R."/>
            <person name="Giannoukos G."/>
            <person name="Goode T."/>
            <person name="Graham J."/>
            <person name="Grandbois E."/>
            <person name="Grewal S."/>
            <person name="Gyaltsen K."/>
            <person name="Hafez N."/>
            <person name="Hagos B."/>
            <person name="Hall J."/>
            <person name="Henson C."/>
            <person name="Hollinger A."/>
            <person name="Honan T."/>
            <person name="Huard M.D."/>
            <person name="Hughes L."/>
            <person name="Hurhula B."/>
            <person name="Husby M.E."/>
            <person name="Kamat A."/>
            <person name="Kanga B."/>
            <person name="Kashin S."/>
            <person name="Khazanovich D."/>
            <person name="Kisner P."/>
            <person name="Lance K."/>
            <person name="Lara M."/>
            <person name="Lee W."/>
            <person name="Lennon N."/>
            <person name="Letendre F."/>
            <person name="LeVine R."/>
            <person name="Lipovsky A."/>
            <person name="Liu X."/>
            <person name="Liu J."/>
            <person name="Liu S."/>
            <person name="Lokyitsang T."/>
            <person name="Lokyitsang Y."/>
            <person name="Lubonja R."/>
            <person name="Lui A."/>
            <person name="MacDonald P."/>
            <person name="Magnisalis V."/>
            <person name="Maru K."/>
            <person name="Matthews C."/>
            <person name="McCusker W."/>
            <person name="McDonough S."/>
            <person name="Mehta T."/>
            <person name="Meldrim J."/>
            <person name="Meneus L."/>
            <person name="Mihai O."/>
            <person name="Mihalev A."/>
            <person name="Mihova T."/>
            <person name="Mittelman R."/>
            <person name="Mlenga V."/>
            <person name="Montmayeur A."/>
            <person name="Mulrain L."/>
            <person name="Navidi A."/>
            <person name="Naylor J."/>
            <person name="Negash T."/>
            <person name="Nguyen T."/>
            <person name="Nguyen N."/>
            <person name="Nicol R."/>
            <person name="Norbu C."/>
            <person name="Norbu N."/>
            <person name="Novod N."/>
            <person name="O'Neill B."/>
            <person name="Osman S."/>
            <person name="Markiewicz E."/>
            <person name="Oyono O.L."/>
            <person name="Patti C."/>
            <person name="Phunkhang P."/>
            <person name="Pierre F."/>
            <person name="Priest M."/>
            <person name="Raghuraman S."/>
            <person name="Rege F."/>
            <person name="Reyes R."/>
            <person name="Rise C."/>
            <person name="Rogov P."/>
            <person name="Ross K."/>
            <person name="Ryan E."/>
            <person name="Settipalli S."/>
            <person name="Shea T."/>
            <person name="Sherpa N."/>
            <person name="Shi L."/>
            <person name="Shih D."/>
            <person name="Sparrow T."/>
            <person name="Spaulding J."/>
            <person name="Stalker J."/>
            <person name="Stange-Thomann N."/>
            <person name="Stavropoulos S."/>
            <person name="Stone C."/>
            <person name="Strader C."/>
            <person name="Tesfaye S."/>
            <person name="Thomson T."/>
            <person name="Thoulutsang Y."/>
            <person name="Thoulutsang D."/>
            <person name="Topham K."/>
            <person name="Topping I."/>
            <person name="Tsamla T."/>
            <person name="Vassiliev H."/>
            <person name="Vo A."/>
            <person name="Wangchuk T."/>
            <person name="Wangdi T."/>
            <person name="Weiand M."/>
            <person name="Wilkinson J."/>
            <person name="Wilson A."/>
            <person name="Yadav S."/>
            <person name="Young G."/>
            <person name="Yu Q."/>
            <person name="Zembek L."/>
            <person name="Zhong D."/>
            <person name="Zimmer A."/>
            <person name="Zwirko Z."/>
            <person name="Jaffe D.B."/>
            <person name="Alvarez P."/>
            <person name="Brockman W."/>
            <person name="Butler J."/>
            <person name="Chin C."/>
            <person name="Gnerre S."/>
            <person name="Grabherr M."/>
            <person name="Kleber M."/>
            <person name="Mauceli E."/>
            <person name="MacCallum I."/>
        </authorList>
    </citation>
    <scope>NUCLEOTIDE SEQUENCE [LARGE SCALE GENOMIC DNA]</scope>
    <source>
        <strain evidence="7">Tucson 15010-1051.87</strain>
    </source>
</reference>
<dbReference type="OrthoDB" id="10249612at2759"/>
<dbReference type="InterPro" id="IPR038596">
    <property type="entry name" value="Janus_sf"/>
</dbReference>
<dbReference type="Proteomes" id="UP000008792">
    <property type="component" value="Unassembled WGS sequence"/>
</dbReference>
<dbReference type="SUPFAM" id="SSF143724">
    <property type="entry name" value="PHP14-like"/>
    <property type="match status" value="1"/>
</dbReference>
<dbReference type="GO" id="GO:0005829">
    <property type="term" value="C:cytosol"/>
    <property type="evidence" value="ECO:0007669"/>
    <property type="project" value="TreeGrafter"/>
</dbReference>
<evidence type="ECO:0000313" key="7">
    <source>
        <dbReference type="Proteomes" id="UP000008792"/>
    </source>
</evidence>
<name>B4M6H5_DROVI</name>
<feature type="active site" description="Proton acceptor" evidence="5">
    <location>
        <position position="71"/>
    </location>
</feature>
<dbReference type="InParanoid" id="B4M6H5"/>
<evidence type="ECO:0000256" key="1">
    <source>
        <dbReference type="ARBA" id="ARBA00002508"/>
    </source>
</evidence>
<dbReference type="InterPro" id="IPR007702">
    <property type="entry name" value="Janus"/>
</dbReference>
<sequence length="142" mass="16232">MKLLKLALPFRSSGNLLLRNFTNQRAGKALITVPKIEIADGQILYLLMSIYIHGETLYARTIVRGQPAKNHVRVYDRVRSEMESLGLCVKPLGGGMMDVNEAARTMKIYGKCKTFGRANHYKTMEIMKESENYKNFNITMER</sequence>
<keyword evidence="7" id="KW-1185">Reference proteome</keyword>
<dbReference type="PANTHER" id="PTHR12258:SF5">
    <property type="entry name" value="BCDNA.GH02250-RELATED"/>
    <property type="match status" value="1"/>
</dbReference>
<evidence type="ECO:0000313" key="6">
    <source>
        <dbReference type="EMBL" id="EDW59251.2"/>
    </source>
</evidence>
<dbReference type="FunCoup" id="B4M6H5">
    <property type="interactions" value="3"/>
</dbReference>
<dbReference type="PANTHER" id="PTHR12258">
    <property type="entry name" value="JANUS-A/JANUS-B"/>
    <property type="match status" value="1"/>
</dbReference>
<evidence type="ECO:0000256" key="4">
    <source>
        <dbReference type="ARBA" id="ARBA00022928"/>
    </source>
</evidence>
<dbReference type="EMBL" id="CH940652">
    <property type="protein sequence ID" value="EDW59251.2"/>
    <property type="molecule type" value="Genomic_DNA"/>
</dbReference>
<keyword evidence="4" id="KW-0726">Sexual differentiation</keyword>
<dbReference type="AlphaFoldDB" id="B4M6H5"/>
<accession>B4M6H5</accession>
<evidence type="ECO:0000256" key="2">
    <source>
        <dbReference type="ARBA" id="ARBA00010971"/>
    </source>
</evidence>